<feature type="domain" description="PurE" evidence="1">
    <location>
        <begin position="122"/>
        <end position="256"/>
    </location>
</feature>
<proteinExistence type="predicted"/>
<dbReference type="PANTHER" id="PTHR43064:SF1">
    <property type="entry name" value="SLL1489 PROTEIN"/>
    <property type="match status" value="1"/>
</dbReference>
<organism evidence="2 3">
    <name type="scientific">Methanobacterium alkalithermotolerans</name>
    <dbReference type="NCBI Taxonomy" id="2731220"/>
    <lineage>
        <taxon>Archaea</taxon>
        <taxon>Methanobacteriati</taxon>
        <taxon>Methanobacteriota</taxon>
        <taxon>Methanomada group</taxon>
        <taxon>Methanobacteria</taxon>
        <taxon>Methanobacteriales</taxon>
        <taxon>Methanobacteriaceae</taxon>
        <taxon>Methanobacterium</taxon>
    </lineage>
</organism>
<dbReference type="SMART" id="SM01001">
    <property type="entry name" value="AIRC"/>
    <property type="match status" value="1"/>
</dbReference>
<dbReference type="Gene3D" id="3.40.50.1970">
    <property type="match status" value="1"/>
</dbReference>
<name>A0A8T8K404_9EURY</name>
<dbReference type="EMBL" id="CP058560">
    <property type="protein sequence ID" value="QUH23276.1"/>
    <property type="molecule type" value="Genomic_DNA"/>
</dbReference>
<dbReference type="InterPro" id="IPR039476">
    <property type="entry name" value="P2CMN_synthase_LarB"/>
</dbReference>
<dbReference type="Proteomes" id="UP000681041">
    <property type="component" value="Chromosome"/>
</dbReference>
<dbReference type="GO" id="GO:0016787">
    <property type="term" value="F:hydrolase activity"/>
    <property type="evidence" value="ECO:0007669"/>
    <property type="project" value="InterPro"/>
</dbReference>
<reference evidence="2" key="1">
    <citation type="submission" date="2020-07" db="EMBL/GenBank/DDBJ databases">
        <title>Methanobacterium. sp. MethCan genome.</title>
        <authorList>
            <person name="Postec A."/>
            <person name="Quemeneur M."/>
        </authorList>
    </citation>
    <scope>NUCLEOTIDE SEQUENCE</scope>
    <source>
        <strain evidence="2">MethCAN</strain>
    </source>
</reference>
<accession>A0A8T8K404</accession>
<dbReference type="NCBIfam" id="NF033503">
    <property type="entry name" value="LarB"/>
    <property type="match status" value="1"/>
</dbReference>
<protein>
    <submittedName>
        <fullName evidence="2">Nickel pincer cofactor biosynthesis protein LarB</fullName>
    </submittedName>
</protein>
<dbReference type="AlphaFoldDB" id="A0A8T8K404"/>
<dbReference type="PANTHER" id="PTHR43064">
    <property type="entry name" value="PHOSPHORIBOSYLAMINOIMIDAZOLE CARBOXYLASE-RELATED"/>
    <property type="match status" value="1"/>
</dbReference>
<dbReference type="InterPro" id="IPR000031">
    <property type="entry name" value="PurE_dom"/>
</dbReference>
<sequence>MRQILEKLVNGELSLKNAEKLIKLNQIKEVEDFAKIDLSRESRTGFPEAIFAPGKQDKELVEIILNCMDNHHLMVTRLEEERFEKIKKEIEPLNSRGFIIEYHPRGRILVIKSKEETKSPAGKIGIITAGTSDISVAEEARIVAHEAGCEVLVAYDVGVAGIHRLFPHLRKMVEENVQILIVVAGMEGALPSVVAGMVDIPVVGVPTSIGYGVSQEGFTALYSMLQSCAPGIAVVNIDNGFGAAVFALAVANQSLQK</sequence>
<keyword evidence="3" id="KW-1185">Reference proteome</keyword>
<dbReference type="Pfam" id="PF00731">
    <property type="entry name" value="AIRC"/>
    <property type="match status" value="1"/>
</dbReference>
<dbReference type="GO" id="GO:0006189">
    <property type="term" value="P:'de novo' IMP biosynthetic process"/>
    <property type="evidence" value="ECO:0007669"/>
    <property type="project" value="InterPro"/>
</dbReference>
<evidence type="ECO:0000259" key="1">
    <source>
        <dbReference type="SMART" id="SM01001"/>
    </source>
</evidence>
<evidence type="ECO:0000313" key="2">
    <source>
        <dbReference type="EMBL" id="QUH23276.1"/>
    </source>
</evidence>
<dbReference type="RefSeq" id="WP_211532233.1">
    <property type="nucleotide sequence ID" value="NZ_CP058560.1"/>
</dbReference>
<dbReference type="SUPFAM" id="SSF52255">
    <property type="entry name" value="N5-CAIR mutase (phosphoribosylaminoimidazole carboxylase, PurE)"/>
    <property type="match status" value="1"/>
</dbReference>
<dbReference type="KEGG" id="meme:HYG87_05625"/>
<evidence type="ECO:0000313" key="3">
    <source>
        <dbReference type="Proteomes" id="UP000681041"/>
    </source>
</evidence>
<gene>
    <name evidence="2" type="primary">larB</name>
    <name evidence="2" type="ORF">HYG87_05625</name>
</gene>
<dbReference type="GeneID" id="64820224"/>
<dbReference type="OrthoDB" id="372165at2157"/>